<evidence type="ECO:0000313" key="5">
    <source>
        <dbReference type="EnsemblPlants" id="KQK05086"/>
    </source>
</evidence>
<dbReference type="Gene3D" id="2.40.10.120">
    <property type="match status" value="1"/>
</dbReference>
<dbReference type="KEGG" id="bdi:100828075"/>
<dbReference type="GO" id="GO:0006508">
    <property type="term" value="P:proteolysis"/>
    <property type="evidence" value="ECO:0007669"/>
    <property type="project" value="InterPro"/>
</dbReference>
<dbReference type="InterPro" id="IPR001940">
    <property type="entry name" value="Peptidase_S1C"/>
</dbReference>
<organism evidence="4">
    <name type="scientific">Brachypodium distachyon</name>
    <name type="common">Purple false brome</name>
    <name type="synonym">Trachynia distachya</name>
    <dbReference type="NCBI Taxonomy" id="15368"/>
    <lineage>
        <taxon>Eukaryota</taxon>
        <taxon>Viridiplantae</taxon>
        <taxon>Streptophyta</taxon>
        <taxon>Embryophyta</taxon>
        <taxon>Tracheophyta</taxon>
        <taxon>Spermatophyta</taxon>
        <taxon>Magnoliopsida</taxon>
        <taxon>Liliopsida</taxon>
        <taxon>Poales</taxon>
        <taxon>Poaceae</taxon>
        <taxon>BOP clade</taxon>
        <taxon>Pooideae</taxon>
        <taxon>Stipodae</taxon>
        <taxon>Brachypodieae</taxon>
        <taxon>Brachypodium</taxon>
    </lineage>
</organism>
<dbReference type="STRING" id="15368.A0A0Q3MLD5"/>
<sequence>MPKASRRRMRRDPGKEREAKKRSLAEDRTVMFAAFENEKIQSEAKLDRVYDNVVESSMEESSNPPSPLLHRPYIPDELADRADVRAAFQNAMLQFEADINRRSDLFTLDRYYTRSCLTKDRRLLHIRESAKDAVLLAANSVISLSSYLDDEPLNKCCGLWIQRDDKEKTAIVLTSAHLIRANRTTDPKKLNKWLFEWTGKYHRDASVTVHFLDGTTALANLIYLQEHYEFALYEVVVDKPVQLSTFNDNVHSGQDVLRLGRDESLDLSITHGRVHYRIPSSYERCHYMYFSHDGPDLVHDDGGPVIDLEGKVVGMVHNQCVESFLPSSILHKCLDLWRKLKCVPRPHPGMTFISIKLLDPICTERMRRKHNIQSGLIVEAVSKESNAEKLGIRRGDIIESFNGVYISTTIELEKMLLDIGGEHFHQAKVLDAEVDIRIQIFRATELCRRARNLTVIVSDCGEDIIEGTYPITVGFGKEIN</sequence>
<evidence type="ECO:0000256" key="1">
    <source>
        <dbReference type="ARBA" id="ARBA00010541"/>
    </source>
</evidence>
<feature type="region of interest" description="Disordered" evidence="2">
    <location>
        <begin position="1"/>
        <end position="23"/>
    </location>
</feature>
<dbReference type="PANTHER" id="PTHR47389:SF5">
    <property type="entry name" value="OS09G0436700 PROTEIN"/>
    <property type="match status" value="1"/>
</dbReference>
<dbReference type="EnsemblPlants" id="KQK05086">
    <property type="protein sequence ID" value="KQK05086"/>
    <property type="gene ID" value="BRADI_2g17886v3"/>
</dbReference>
<dbReference type="InterPro" id="IPR009003">
    <property type="entry name" value="Peptidase_S1_PA"/>
</dbReference>
<dbReference type="RefSeq" id="XP_014755184.1">
    <property type="nucleotide sequence ID" value="XM_014899698.2"/>
</dbReference>
<dbReference type="SUPFAM" id="SSF50156">
    <property type="entry name" value="PDZ domain-like"/>
    <property type="match status" value="1"/>
</dbReference>
<feature type="compositionally biased region" description="Basic residues" evidence="2">
    <location>
        <begin position="1"/>
        <end position="10"/>
    </location>
</feature>
<dbReference type="PANTHER" id="PTHR47389">
    <property type="entry name" value="OS09G0436400 PROTEIN"/>
    <property type="match status" value="1"/>
</dbReference>
<dbReference type="GO" id="GO:0004252">
    <property type="term" value="F:serine-type endopeptidase activity"/>
    <property type="evidence" value="ECO:0007669"/>
    <property type="project" value="InterPro"/>
</dbReference>
<dbReference type="Proteomes" id="UP000008810">
    <property type="component" value="Chromosome 2"/>
</dbReference>
<reference evidence="4" key="2">
    <citation type="submission" date="2017-06" db="EMBL/GenBank/DDBJ databases">
        <title>WGS assembly of Brachypodium distachyon.</title>
        <authorList>
            <consortium name="The International Brachypodium Initiative"/>
            <person name="Lucas S."/>
            <person name="Harmon-Smith M."/>
            <person name="Lail K."/>
            <person name="Tice H."/>
            <person name="Grimwood J."/>
            <person name="Bruce D."/>
            <person name="Barry K."/>
            <person name="Shu S."/>
            <person name="Lindquist E."/>
            <person name="Wang M."/>
            <person name="Pitluck S."/>
            <person name="Vogel J.P."/>
            <person name="Garvin D.F."/>
            <person name="Mockler T.C."/>
            <person name="Schmutz J."/>
            <person name="Rokhsar D."/>
            <person name="Bevan M.W."/>
        </authorList>
    </citation>
    <scope>NUCLEOTIDE SEQUENCE</scope>
    <source>
        <strain evidence="4">Bd21</strain>
    </source>
</reference>
<dbReference type="Gramene" id="KQK05086">
    <property type="protein sequence ID" value="KQK05086"/>
    <property type="gene ID" value="BRADI_2g17886v3"/>
</dbReference>
<name>A0A0Q3MLD5_BRADI</name>
<dbReference type="GeneID" id="100828075"/>
<dbReference type="AlphaFoldDB" id="A0A0Q3MLD5"/>
<proteinExistence type="inferred from homology"/>
<dbReference type="EMBL" id="CM000881">
    <property type="protein sequence ID" value="KQK05086.1"/>
    <property type="molecule type" value="Genomic_DNA"/>
</dbReference>
<evidence type="ECO:0000313" key="4">
    <source>
        <dbReference type="EMBL" id="KQK05086.1"/>
    </source>
</evidence>
<accession>A0A0Q3MLD5</accession>
<feature type="domain" description="PDZ" evidence="3">
    <location>
        <begin position="377"/>
        <end position="416"/>
    </location>
</feature>
<dbReference type="PRINTS" id="PR00834">
    <property type="entry name" value="PROTEASES2C"/>
</dbReference>
<evidence type="ECO:0000256" key="2">
    <source>
        <dbReference type="SAM" id="MobiDB-lite"/>
    </source>
</evidence>
<dbReference type="ExpressionAtlas" id="A0A0Q3MLD5">
    <property type="expression patterns" value="baseline"/>
</dbReference>
<dbReference type="Pfam" id="PF13365">
    <property type="entry name" value="Trypsin_2"/>
    <property type="match status" value="1"/>
</dbReference>
<keyword evidence="6" id="KW-1185">Reference proteome</keyword>
<dbReference type="Gene3D" id="2.30.42.10">
    <property type="match status" value="1"/>
</dbReference>
<reference evidence="4 5" key="1">
    <citation type="journal article" date="2010" name="Nature">
        <title>Genome sequencing and analysis of the model grass Brachypodium distachyon.</title>
        <authorList>
            <consortium name="International Brachypodium Initiative"/>
        </authorList>
    </citation>
    <scope>NUCLEOTIDE SEQUENCE [LARGE SCALE GENOMIC DNA]</scope>
    <source>
        <strain evidence="4 5">Bd21</strain>
    </source>
</reference>
<dbReference type="SUPFAM" id="SSF50494">
    <property type="entry name" value="Trypsin-like serine proteases"/>
    <property type="match status" value="1"/>
</dbReference>
<evidence type="ECO:0000313" key="6">
    <source>
        <dbReference type="Proteomes" id="UP000008810"/>
    </source>
</evidence>
<reference evidence="5" key="3">
    <citation type="submission" date="2018-08" db="UniProtKB">
        <authorList>
            <consortium name="EnsemblPlants"/>
        </authorList>
    </citation>
    <scope>IDENTIFICATION</scope>
    <source>
        <strain evidence="5">cv. Bd21</strain>
    </source>
</reference>
<dbReference type="InterPro" id="IPR036034">
    <property type="entry name" value="PDZ_sf"/>
</dbReference>
<dbReference type="InterPro" id="IPR041489">
    <property type="entry name" value="PDZ_6"/>
</dbReference>
<gene>
    <name evidence="5" type="primary">LOC100828075</name>
    <name evidence="4" type="ORF">BRADI_2g17886v3</name>
</gene>
<dbReference type="OrthoDB" id="646838at2759"/>
<feature type="compositionally biased region" description="Basic and acidic residues" evidence="2">
    <location>
        <begin position="11"/>
        <end position="23"/>
    </location>
</feature>
<comment type="similarity">
    <text evidence="1">Belongs to the peptidase S1C family.</text>
</comment>
<evidence type="ECO:0000259" key="3">
    <source>
        <dbReference type="Pfam" id="PF17820"/>
    </source>
</evidence>
<dbReference type="Pfam" id="PF17820">
    <property type="entry name" value="PDZ_6"/>
    <property type="match status" value="1"/>
</dbReference>
<protein>
    <recommendedName>
        <fullName evidence="3">PDZ domain-containing protein</fullName>
    </recommendedName>
</protein>